<protein>
    <recommendedName>
        <fullName evidence="4">Deoxyribodipyrimidine photo-lyase</fullName>
        <ecNumber evidence="3">4.1.99.3</ecNumber>
    </recommendedName>
    <alternativeName>
        <fullName evidence="8">DNA photolyase</fullName>
    </alternativeName>
    <alternativeName>
        <fullName evidence="11">Photoreactivating enzyme</fullName>
    </alternativeName>
</protein>
<evidence type="ECO:0000313" key="17">
    <source>
        <dbReference type="Proteomes" id="UP000032427"/>
    </source>
</evidence>
<dbReference type="Pfam" id="PF03441">
    <property type="entry name" value="FAD_binding_7"/>
    <property type="match status" value="1"/>
</dbReference>
<dbReference type="InterPro" id="IPR036155">
    <property type="entry name" value="Crypto/Photolyase_N_sf"/>
</dbReference>
<dbReference type="HOGENOM" id="CLU_010348_2_2_6"/>
<dbReference type="InterPro" id="IPR002081">
    <property type="entry name" value="Cryptochrome/DNA_photolyase_1"/>
</dbReference>
<dbReference type="Pfam" id="PF00875">
    <property type="entry name" value="DNA_photolyase"/>
    <property type="match status" value="1"/>
</dbReference>
<dbReference type="PROSITE" id="PS00691">
    <property type="entry name" value="DNA_PHOTOLYASES_1_2"/>
    <property type="match status" value="1"/>
</dbReference>
<feature type="site" description="Electron transfer via tryptophanyl radical" evidence="13">
    <location>
        <position position="389"/>
    </location>
</feature>
<comment type="catalytic activity">
    <reaction evidence="9">
        <text>cyclobutadipyrimidine (in DNA) = 2 pyrimidine residues (in DNA).</text>
        <dbReference type="EC" id="4.1.99.3"/>
    </reaction>
</comment>
<comment type="similarity">
    <text evidence="2">Belongs to the DNA photolyase class-1 family.</text>
</comment>
<feature type="site" description="Electron transfer via tryptophanyl radical" evidence="13">
    <location>
        <position position="366"/>
    </location>
</feature>
<dbReference type="SUPFAM" id="SSF48173">
    <property type="entry name" value="Cryptochrome/photolyase FAD-binding domain"/>
    <property type="match status" value="1"/>
</dbReference>
<proteinExistence type="inferred from homology"/>
<feature type="domain" description="Photolyase/cryptochrome alpha/beta" evidence="15">
    <location>
        <begin position="6"/>
        <end position="137"/>
    </location>
</feature>
<dbReference type="NCBIfam" id="NF007955">
    <property type="entry name" value="PRK10674.1"/>
    <property type="match status" value="1"/>
</dbReference>
<dbReference type="Proteomes" id="UP000032427">
    <property type="component" value="Chromosome 2"/>
</dbReference>
<feature type="binding site" evidence="12">
    <location>
        <begin position="242"/>
        <end position="246"/>
    </location>
    <ligand>
        <name>FAD</name>
        <dbReference type="ChEBI" id="CHEBI:57692"/>
    </ligand>
</feature>
<comment type="cofactor">
    <cofactor evidence="1">
        <name>(6R)-5,10-methylene-5,6,7,8-tetrahydrofolate</name>
        <dbReference type="ChEBI" id="CHEBI:15636"/>
    </cofactor>
</comment>
<dbReference type="InterPro" id="IPR005101">
    <property type="entry name" value="Cryptochr/Photolyase_FAD-bd"/>
</dbReference>
<dbReference type="Gene3D" id="1.10.579.10">
    <property type="entry name" value="DNA Cyclobutane Dipyrimidine Photolyase, subunit A, domain 3"/>
    <property type="match status" value="1"/>
</dbReference>
<feature type="binding site" evidence="12">
    <location>
        <begin position="379"/>
        <end position="381"/>
    </location>
    <ligand>
        <name>FAD</name>
        <dbReference type="ChEBI" id="CHEBI:57692"/>
    </ligand>
</feature>
<sequence>MDYKPTMQCVWFRTDLRLADNPALSAALANQIPTIAIFVASESQWQQHNKASIQIDLIKRRLLELEKELHSLNIPLLVLSCPWFKDVPLQLHTLCKNLGISNLFANKEYEADELSRDADVVTQLSDVQCDFYDAKCAVEVGKVLNKTHQPYKVFTPFKKAWREYFYQHFPTIKKVTASVQLSSPQIDLLQRYHDYTFTGSISNESKAWSVSNKTVVNTMRQFCREKSQQYHEQRDYPAIEGTSQLSPYLAIGAISAKQCILRLHLEANNQLTQGQEIWLDELIWREFYTHLLHFYPLLSKNHAFLSFEKYIQWNNDHDKFEQWCKGETGFPIVDAAMKQLNTTGWMHNRLRMITASFLVKDLHIDWRWGEQYFMSKLIDGDFASNNGGWQWCASVGCDSTPYFRVFNPTTQSERFDNKGEFIKHWLPELTTLTGKLLHQPDSKPLLKPDNYLVPIIEHAIQRLKTLDIYKNAKAQSVAT</sequence>
<evidence type="ECO:0000256" key="2">
    <source>
        <dbReference type="ARBA" id="ARBA00005862"/>
    </source>
</evidence>
<evidence type="ECO:0000256" key="1">
    <source>
        <dbReference type="ARBA" id="ARBA00001932"/>
    </source>
</evidence>
<feature type="binding site" evidence="12">
    <location>
        <begin position="281"/>
        <end position="288"/>
    </location>
    <ligand>
        <name>FAD</name>
        <dbReference type="ChEBI" id="CHEBI:57692"/>
    </ligand>
</feature>
<dbReference type="InterPro" id="IPR014729">
    <property type="entry name" value="Rossmann-like_a/b/a_fold"/>
</dbReference>
<evidence type="ECO:0000256" key="9">
    <source>
        <dbReference type="ARBA" id="ARBA00033999"/>
    </source>
</evidence>
<comment type="similarity">
    <text evidence="14">Belongs to the DNA photolyase family.</text>
</comment>
<keyword evidence="16" id="KW-0456">Lyase</keyword>
<evidence type="ECO:0000256" key="13">
    <source>
        <dbReference type="PIRSR" id="PIRSR602081-2"/>
    </source>
</evidence>
<keyword evidence="6 12" id="KW-0274">FAD</keyword>
<dbReference type="EC" id="4.1.99.3" evidence="3"/>
<evidence type="ECO:0000256" key="4">
    <source>
        <dbReference type="ARBA" id="ARBA00014046"/>
    </source>
</evidence>
<dbReference type="Gene3D" id="1.25.40.80">
    <property type="match status" value="1"/>
</dbReference>
<accession>A0A090ID41</accession>
<evidence type="ECO:0000256" key="6">
    <source>
        <dbReference type="ARBA" id="ARBA00022827"/>
    </source>
</evidence>
<dbReference type="GO" id="GO:0009416">
    <property type="term" value="P:response to light stimulus"/>
    <property type="evidence" value="ECO:0007669"/>
    <property type="project" value="TreeGrafter"/>
</dbReference>
<feature type="binding site" evidence="12">
    <location>
        <position position="230"/>
    </location>
    <ligand>
        <name>FAD</name>
        <dbReference type="ChEBI" id="CHEBI:57692"/>
    </ligand>
</feature>
<evidence type="ECO:0000256" key="7">
    <source>
        <dbReference type="ARBA" id="ARBA00022991"/>
    </source>
</evidence>
<keyword evidence="7 14" id="KW-0157">Chromophore</keyword>
<dbReference type="STRING" id="80852.AWOD_II_0844"/>
<dbReference type="PANTHER" id="PTHR11455">
    <property type="entry name" value="CRYPTOCHROME"/>
    <property type="match status" value="1"/>
</dbReference>
<dbReference type="GeneID" id="28543096"/>
<dbReference type="InterPro" id="IPR036134">
    <property type="entry name" value="Crypto/Photolyase_FAD-like_sf"/>
</dbReference>
<feature type="site" description="Electron transfer via tryptophanyl radical" evidence="13">
    <location>
        <position position="313"/>
    </location>
</feature>
<comment type="cofactor">
    <cofactor evidence="12">
        <name>FAD</name>
        <dbReference type="ChEBI" id="CHEBI:57692"/>
    </cofactor>
    <text evidence="12">Binds 1 FAD per subunit.</text>
</comment>
<dbReference type="GO" id="GO:0003904">
    <property type="term" value="F:deoxyribodipyrimidine photo-lyase activity"/>
    <property type="evidence" value="ECO:0007669"/>
    <property type="project" value="UniProtKB-EC"/>
</dbReference>
<dbReference type="SUPFAM" id="SSF52425">
    <property type="entry name" value="Cryptochrome/photolyase, N-terminal domain"/>
    <property type="match status" value="1"/>
</dbReference>
<evidence type="ECO:0000256" key="5">
    <source>
        <dbReference type="ARBA" id="ARBA00022630"/>
    </source>
</evidence>
<name>A0A090ID41_9GAMM</name>
<feature type="binding site" evidence="12">
    <location>
        <position position="278"/>
    </location>
    <ligand>
        <name>FAD</name>
        <dbReference type="ChEBI" id="CHEBI:57692"/>
    </ligand>
</feature>
<reference evidence="17" key="1">
    <citation type="submission" date="2014-09" db="EMBL/GenBank/DDBJ databases">
        <authorList>
            <person name="Hjerde E."/>
        </authorList>
    </citation>
    <scope>NUCLEOTIDE SEQUENCE [LARGE SCALE GENOMIC DNA]</scope>
    <source>
        <strain evidence="17">06/09/139</strain>
    </source>
</reference>
<dbReference type="PATRIC" id="fig|80852.17.peg.3631"/>
<dbReference type="InterPro" id="IPR018394">
    <property type="entry name" value="DNA_photolyase_1_CS_C"/>
</dbReference>
<evidence type="ECO:0000256" key="14">
    <source>
        <dbReference type="RuleBase" id="RU004182"/>
    </source>
</evidence>
<dbReference type="InterPro" id="IPR006050">
    <property type="entry name" value="DNA_photolyase_N"/>
</dbReference>
<dbReference type="PANTHER" id="PTHR11455:SF9">
    <property type="entry name" value="CRYPTOCHROME CIRCADIAN CLOCK 5 ISOFORM X1"/>
    <property type="match status" value="1"/>
</dbReference>
<evidence type="ECO:0000256" key="8">
    <source>
        <dbReference type="ARBA" id="ARBA00031671"/>
    </source>
</evidence>
<dbReference type="Gene3D" id="3.40.50.620">
    <property type="entry name" value="HUPs"/>
    <property type="match status" value="1"/>
</dbReference>
<dbReference type="PRINTS" id="PR00147">
    <property type="entry name" value="DNAPHOTLYASE"/>
</dbReference>
<organism evidence="16 17">
    <name type="scientific">Aliivibrio wodanis</name>
    <dbReference type="NCBI Taxonomy" id="80852"/>
    <lineage>
        <taxon>Bacteria</taxon>
        <taxon>Pseudomonadati</taxon>
        <taxon>Pseudomonadota</taxon>
        <taxon>Gammaproteobacteria</taxon>
        <taxon>Vibrionales</taxon>
        <taxon>Vibrionaceae</taxon>
        <taxon>Aliivibrio</taxon>
    </lineage>
</organism>
<dbReference type="AlphaFoldDB" id="A0A090ID41"/>
<dbReference type="GO" id="GO:0000719">
    <property type="term" value="P:photoreactive repair"/>
    <property type="evidence" value="ECO:0007669"/>
    <property type="project" value="UniProtKB-ARBA"/>
</dbReference>
<evidence type="ECO:0000256" key="12">
    <source>
        <dbReference type="PIRSR" id="PIRSR602081-1"/>
    </source>
</evidence>
<keyword evidence="5 12" id="KW-0285">Flavoprotein</keyword>
<comment type="function">
    <text evidence="10">Involved in repair of UV radiation-induced DNA damage. Catalyzes the light-dependent monomerization (300-600 nm) of cyclobutyl pyrimidine dimers (in cis-syn configuration), which are formed between adjacent bases on the same DNA strand upon exposure to ultraviolet radiation.</text>
</comment>
<dbReference type="KEGG" id="awd:AWOD_II_0844"/>
<dbReference type="FunFam" id="1.10.579.10:FF:000003">
    <property type="entry name" value="Deoxyribodipyrimidine photo-lyase"/>
    <property type="match status" value="1"/>
</dbReference>
<dbReference type="OrthoDB" id="9772484at2"/>
<evidence type="ECO:0000313" key="16">
    <source>
        <dbReference type="EMBL" id="CED57469.1"/>
    </source>
</evidence>
<evidence type="ECO:0000256" key="10">
    <source>
        <dbReference type="ARBA" id="ARBA00059220"/>
    </source>
</evidence>
<evidence type="ECO:0000259" key="15">
    <source>
        <dbReference type="PROSITE" id="PS51645"/>
    </source>
</evidence>
<dbReference type="PROSITE" id="PS51645">
    <property type="entry name" value="PHR_CRY_ALPHA_BETA"/>
    <property type="match status" value="1"/>
</dbReference>
<keyword evidence="17" id="KW-1185">Reference proteome</keyword>
<gene>
    <name evidence="16" type="primary">phrA</name>
    <name evidence="16" type="ORF">AWOD_II_0844</name>
</gene>
<evidence type="ECO:0000256" key="11">
    <source>
        <dbReference type="ARBA" id="ARBA00083107"/>
    </source>
</evidence>
<dbReference type="GO" id="GO:0071949">
    <property type="term" value="F:FAD binding"/>
    <property type="evidence" value="ECO:0007669"/>
    <property type="project" value="TreeGrafter"/>
</dbReference>
<dbReference type="EMBL" id="LN554847">
    <property type="protein sequence ID" value="CED57469.1"/>
    <property type="molecule type" value="Genomic_DNA"/>
</dbReference>
<evidence type="ECO:0000256" key="3">
    <source>
        <dbReference type="ARBA" id="ARBA00013149"/>
    </source>
</evidence>
<dbReference type="GO" id="GO:0003677">
    <property type="term" value="F:DNA binding"/>
    <property type="evidence" value="ECO:0007669"/>
    <property type="project" value="TreeGrafter"/>
</dbReference>